<keyword evidence="11" id="KW-1185">Reference proteome</keyword>
<evidence type="ECO:0000256" key="1">
    <source>
        <dbReference type="ARBA" id="ARBA00004202"/>
    </source>
</evidence>
<keyword evidence="5 8" id="KW-0067">ATP-binding</keyword>
<evidence type="ECO:0000313" key="10">
    <source>
        <dbReference type="EMBL" id="MBB5173732.1"/>
    </source>
</evidence>
<evidence type="ECO:0000256" key="5">
    <source>
        <dbReference type="ARBA" id="ARBA00022840"/>
    </source>
</evidence>
<evidence type="ECO:0000256" key="8">
    <source>
        <dbReference type="RuleBase" id="RU365104"/>
    </source>
</evidence>
<keyword evidence="6" id="KW-1278">Translocase</keyword>
<dbReference type="InterPro" id="IPR003439">
    <property type="entry name" value="ABC_transporter-like_ATP-bd"/>
</dbReference>
<comment type="function">
    <text evidence="8">ATP-binding (A) component of a common energy-coupling factor (ECF) ABC-transporter complex.</text>
</comment>
<feature type="domain" description="ABC transporter" evidence="9">
    <location>
        <begin position="5"/>
        <end position="248"/>
    </location>
</feature>
<dbReference type="GO" id="GO:0043190">
    <property type="term" value="C:ATP-binding cassette (ABC) transporter complex"/>
    <property type="evidence" value="ECO:0007669"/>
    <property type="project" value="TreeGrafter"/>
</dbReference>
<keyword evidence="4 8" id="KW-0547">Nucleotide-binding</keyword>
<evidence type="ECO:0000256" key="3">
    <source>
        <dbReference type="ARBA" id="ARBA00022475"/>
    </source>
</evidence>
<gene>
    <name evidence="10" type="ORF">HNQ41_001921</name>
</gene>
<keyword evidence="7 8" id="KW-0472">Membrane</keyword>
<dbReference type="InterPro" id="IPR027417">
    <property type="entry name" value="P-loop_NTPase"/>
</dbReference>
<evidence type="ECO:0000256" key="7">
    <source>
        <dbReference type="ARBA" id="ARBA00023136"/>
    </source>
</evidence>
<dbReference type="PANTHER" id="PTHR43553">
    <property type="entry name" value="HEAVY METAL TRANSPORTER"/>
    <property type="match status" value="1"/>
</dbReference>
<dbReference type="CDD" id="cd03225">
    <property type="entry name" value="ABC_cobalt_CbiO_domain1"/>
    <property type="match status" value="1"/>
</dbReference>
<dbReference type="InterPro" id="IPR017871">
    <property type="entry name" value="ABC_transporter-like_CS"/>
</dbReference>
<keyword evidence="2 8" id="KW-0813">Transport</keyword>
<keyword evidence="10" id="KW-0378">Hydrolase</keyword>
<dbReference type="InterPro" id="IPR030946">
    <property type="entry name" value="EcfA2"/>
</dbReference>
<comment type="subunit">
    <text evidence="8">Forms a stable energy-coupling factor (ECF) transporter complex composed of 2 membrane-embedded substrate-binding proteins (S component), 2 ATP-binding proteins (A component) and 2 transmembrane proteins (T component).</text>
</comment>
<evidence type="ECO:0000259" key="9">
    <source>
        <dbReference type="PROSITE" id="PS50893"/>
    </source>
</evidence>
<sequence length="287" mass="31792">MAMQVKFHNVAADYKLGPIRQSFVLQSVNLAISSGTFSAVIGPTGSGKSSLLKVLNGLLVPKQGQAHIGDQVIEKENDKHVYKEVRKRVGMVFQFPESQLFAETVLQDICFGPINFGVPFEEAKKLASDVIEQVGLEQDILTKSPFSLSGGQKRRVAIAGILAMNPDILVLDEPGAGLDPKGKAEIMSLILNWHRKKEMTTLLVTHDMEDVAHYADEVIVMENGSVVMHEEVRDFFSDDQRLEKWSLELPNARRFQLKVEQDTGVKLPNICLTKNELVEALIKVGLA</sequence>
<dbReference type="SMART" id="SM00382">
    <property type="entry name" value="AAA"/>
    <property type="match status" value="1"/>
</dbReference>
<dbReference type="FunFam" id="3.40.50.300:FF:000224">
    <property type="entry name" value="Energy-coupling factor transporter ATP-binding protein EcfA"/>
    <property type="match status" value="1"/>
</dbReference>
<comment type="subcellular location">
    <subcellularLocation>
        <location evidence="1 8">Cell membrane</location>
        <topology evidence="1 8">Peripheral membrane protein</topology>
    </subcellularLocation>
</comment>
<dbReference type="GO" id="GO:0015087">
    <property type="term" value="F:cobalt ion transmembrane transporter activity"/>
    <property type="evidence" value="ECO:0007669"/>
    <property type="project" value="UniProtKB-ARBA"/>
</dbReference>
<dbReference type="PANTHER" id="PTHR43553:SF27">
    <property type="entry name" value="ENERGY-COUPLING FACTOR TRANSPORTER ATP-BINDING PROTEIN ECFA2"/>
    <property type="match status" value="1"/>
</dbReference>
<dbReference type="InterPro" id="IPR015856">
    <property type="entry name" value="ABC_transpr_CbiO/EcfA_su"/>
</dbReference>
<keyword evidence="3 8" id="KW-1003">Cell membrane</keyword>
<reference evidence="10 11" key="1">
    <citation type="submission" date="2020-08" db="EMBL/GenBank/DDBJ databases">
        <title>Genomic Encyclopedia of Type Strains, Phase IV (KMG-IV): sequencing the most valuable type-strain genomes for metagenomic binning, comparative biology and taxonomic classification.</title>
        <authorList>
            <person name="Goeker M."/>
        </authorList>
    </citation>
    <scope>NUCLEOTIDE SEQUENCE [LARGE SCALE GENOMIC DNA]</scope>
    <source>
        <strain evidence="10 11">DSM 24696</strain>
    </source>
</reference>
<dbReference type="PROSITE" id="PS00211">
    <property type="entry name" value="ABC_TRANSPORTER_1"/>
    <property type="match status" value="1"/>
</dbReference>
<evidence type="ECO:0000256" key="6">
    <source>
        <dbReference type="ARBA" id="ARBA00022967"/>
    </source>
</evidence>
<dbReference type="Pfam" id="PF00005">
    <property type="entry name" value="ABC_tran"/>
    <property type="match status" value="1"/>
</dbReference>
<dbReference type="Gene3D" id="3.40.50.300">
    <property type="entry name" value="P-loop containing nucleotide triphosphate hydrolases"/>
    <property type="match status" value="1"/>
</dbReference>
<organism evidence="10 11">
    <name type="scientific">Texcoconibacillus texcoconensis</name>
    <dbReference type="NCBI Taxonomy" id="1095777"/>
    <lineage>
        <taxon>Bacteria</taxon>
        <taxon>Bacillati</taxon>
        <taxon>Bacillota</taxon>
        <taxon>Bacilli</taxon>
        <taxon>Bacillales</taxon>
        <taxon>Bacillaceae</taxon>
        <taxon>Texcoconibacillus</taxon>
    </lineage>
</organism>
<dbReference type="InterPro" id="IPR050095">
    <property type="entry name" value="ECF_ABC_transporter_ATP-bd"/>
</dbReference>
<protein>
    <recommendedName>
        <fullName evidence="8">Energy-coupling factor transporter ATP-binding protein EcfA2</fullName>
        <ecNumber evidence="8">7.-.-.-</ecNumber>
    </recommendedName>
</protein>
<accession>A0A840QQL3</accession>
<dbReference type="GO" id="GO:0016887">
    <property type="term" value="F:ATP hydrolysis activity"/>
    <property type="evidence" value="ECO:0007669"/>
    <property type="project" value="InterPro"/>
</dbReference>
<proteinExistence type="inferred from homology"/>
<dbReference type="GO" id="GO:0042626">
    <property type="term" value="F:ATPase-coupled transmembrane transporter activity"/>
    <property type="evidence" value="ECO:0007669"/>
    <property type="project" value="TreeGrafter"/>
</dbReference>
<dbReference type="Proteomes" id="UP000551878">
    <property type="component" value="Unassembled WGS sequence"/>
</dbReference>
<dbReference type="PROSITE" id="PS50893">
    <property type="entry name" value="ABC_TRANSPORTER_2"/>
    <property type="match status" value="1"/>
</dbReference>
<dbReference type="GO" id="GO:0005524">
    <property type="term" value="F:ATP binding"/>
    <property type="evidence" value="ECO:0007669"/>
    <property type="project" value="UniProtKB-UniRule"/>
</dbReference>
<dbReference type="EMBL" id="JACHHB010000007">
    <property type="protein sequence ID" value="MBB5173732.1"/>
    <property type="molecule type" value="Genomic_DNA"/>
</dbReference>
<dbReference type="NCBIfam" id="TIGR04521">
    <property type="entry name" value="ECF_ATPase_2"/>
    <property type="match status" value="1"/>
</dbReference>
<evidence type="ECO:0000313" key="11">
    <source>
        <dbReference type="Proteomes" id="UP000551878"/>
    </source>
</evidence>
<comment type="caution">
    <text evidence="10">The sequence shown here is derived from an EMBL/GenBank/DDBJ whole genome shotgun (WGS) entry which is preliminary data.</text>
</comment>
<dbReference type="SUPFAM" id="SSF52540">
    <property type="entry name" value="P-loop containing nucleoside triphosphate hydrolases"/>
    <property type="match status" value="1"/>
</dbReference>
<dbReference type="InterPro" id="IPR003593">
    <property type="entry name" value="AAA+_ATPase"/>
</dbReference>
<evidence type="ECO:0000256" key="4">
    <source>
        <dbReference type="ARBA" id="ARBA00022741"/>
    </source>
</evidence>
<evidence type="ECO:0000256" key="2">
    <source>
        <dbReference type="ARBA" id="ARBA00022448"/>
    </source>
</evidence>
<dbReference type="AlphaFoldDB" id="A0A840QQL3"/>
<comment type="similarity">
    <text evidence="8">Belongs to the ABC transporter superfamily. Energy-coupling factor EcfA family.</text>
</comment>
<dbReference type="EC" id="7.-.-.-" evidence="8"/>
<name>A0A840QQL3_9BACI</name>